<feature type="compositionally biased region" description="Basic and acidic residues" evidence="8">
    <location>
        <begin position="31"/>
        <end position="45"/>
    </location>
</feature>
<keyword evidence="4 7" id="KW-0812">Transmembrane</keyword>
<comment type="function">
    <text evidence="1 7">Involved in the import of GDP-mannose from the cytoplasm into the Golgi lumen.</text>
</comment>
<evidence type="ECO:0000313" key="10">
    <source>
        <dbReference type="Proteomes" id="UP001278500"/>
    </source>
</evidence>
<gene>
    <name evidence="9" type="ORF">B0H65DRAFT_431012</name>
</gene>
<feature type="region of interest" description="Disordered" evidence="8">
    <location>
        <begin position="1"/>
        <end position="72"/>
    </location>
</feature>
<reference evidence="9" key="2">
    <citation type="submission" date="2023-06" db="EMBL/GenBank/DDBJ databases">
        <authorList>
            <consortium name="Lawrence Berkeley National Laboratory"/>
            <person name="Haridas S."/>
            <person name="Hensen N."/>
            <person name="Bonometti L."/>
            <person name="Westerberg I."/>
            <person name="Brannstrom I.O."/>
            <person name="Guillou S."/>
            <person name="Cros-Aarteil S."/>
            <person name="Calhoun S."/>
            <person name="Kuo A."/>
            <person name="Mondo S."/>
            <person name="Pangilinan J."/>
            <person name="Riley R."/>
            <person name="Labutti K."/>
            <person name="Andreopoulos B."/>
            <person name="Lipzen A."/>
            <person name="Chen C."/>
            <person name="Yanf M."/>
            <person name="Daum C."/>
            <person name="Ng V."/>
            <person name="Clum A."/>
            <person name="Steindorff A."/>
            <person name="Ohm R."/>
            <person name="Martin F."/>
            <person name="Silar P."/>
            <person name="Natvig D."/>
            <person name="Lalanne C."/>
            <person name="Gautier V."/>
            <person name="Ament-Velasquez S.L."/>
            <person name="Kruys A."/>
            <person name="Hutchinson M.I."/>
            <person name="Powell A.J."/>
            <person name="Barry K."/>
            <person name="Miller A.N."/>
            <person name="Grigoriev I.V."/>
            <person name="Debuchy R."/>
            <person name="Gladieux P."/>
            <person name="Thoren M.H."/>
            <person name="Johannesson H."/>
        </authorList>
    </citation>
    <scope>NUCLEOTIDE SEQUENCE</scope>
    <source>
        <strain evidence="9">CBS 560.94</strain>
    </source>
</reference>
<sequence length="401" mass="43279">MPGDQENSAATASSSPAASSSTRVSETNTRISHDSFHLERPKTPGELEDGEDDHDQSLFLPEHENPISQPSENSPTSAFFWMAINTIATVLIVFTNKSIFSTPSLRLTQLSFATFHFLTTYLTLFLLSRPPLSLFVPRSISLRDTLPLSIAMSLNVILLNLSLAFSSVTFYQIARILLTPTVAVMNYVLYRSVLPGRAVLALVPACVGVGMVSYYDTLPLPSSSSSTGTGTGTGLAADQTQKQTVETTTPLGILFSFLGILASSLYTIWIAHYHRKLGGISSMQLLYNQAPVAAFMLLYAIPFVDVFPNWMVDVPVQKWVLILLSGLWASLINISQFFIVARTGPVSSTVVGHVKTCTIVALGWVVGGRAVTDRAVLGVVVALGGLLGKFRLPFAADEGTD</sequence>
<evidence type="ECO:0000256" key="6">
    <source>
        <dbReference type="ARBA" id="ARBA00023136"/>
    </source>
</evidence>
<evidence type="ECO:0000256" key="4">
    <source>
        <dbReference type="ARBA" id="ARBA00022692"/>
    </source>
</evidence>
<keyword evidence="7" id="KW-0333">Golgi apparatus</keyword>
<evidence type="ECO:0000256" key="8">
    <source>
        <dbReference type="SAM" id="MobiDB-lite"/>
    </source>
</evidence>
<protein>
    <recommendedName>
        <fullName evidence="7">GDP-mannose transporter</fullName>
        <shortName evidence="7">GMT</shortName>
    </recommendedName>
</protein>
<feature type="transmembrane region" description="Helical" evidence="7">
    <location>
        <begin position="285"/>
        <end position="307"/>
    </location>
</feature>
<feature type="transmembrane region" description="Helical" evidence="7">
    <location>
        <begin position="251"/>
        <end position="273"/>
    </location>
</feature>
<dbReference type="GO" id="GO:0000139">
    <property type="term" value="C:Golgi membrane"/>
    <property type="evidence" value="ECO:0007669"/>
    <property type="project" value="UniProtKB-SubCell"/>
</dbReference>
<evidence type="ECO:0000313" key="9">
    <source>
        <dbReference type="EMBL" id="KAK3340832.1"/>
    </source>
</evidence>
<dbReference type="AlphaFoldDB" id="A0AAE0MQG6"/>
<dbReference type="Proteomes" id="UP001278500">
    <property type="component" value="Unassembled WGS sequence"/>
</dbReference>
<comment type="similarity">
    <text evidence="2 7">Belongs to the TPT transporter family. SLC35D subfamily.</text>
</comment>
<dbReference type="InterPro" id="IPR050186">
    <property type="entry name" value="TPT_transporter"/>
</dbReference>
<keyword evidence="6 7" id="KW-0472">Membrane</keyword>
<comment type="caution">
    <text evidence="9">The sequence shown here is derived from an EMBL/GenBank/DDBJ whole genome shotgun (WGS) entry which is preliminary data.</text>
</comment>
<feature type="transmembrane region" description="Helical" evidence="7">
    <location>
        <begin position="78"/>
        <end position="95"/>
    </location>
</feature>
<keyword evidence="7" id="KW-0813">Transport</keyword>
<dbReference type="InterPro" id="IPR037185">
    <property type="entry name" value="EmrE-like"/>
</dbReference>
<feature type="transmembrane region" description="Helical" evidence="7">
    <location>
        <begin position="319"/>
        <end position="340"/>
    </location>
</feature>
<keyword evidence="5 7" id="KW-1133">Transmembrane helix</keyword>
<reference evidence="9" key="1">
    <citation type="journal article" date="2023" name="Mol. Phylogenet. Evol.">
        <title>Genome-scale phylogeny and comparative genomics of the fungal order Sordariales.</title>
        <authorList>
            <person name="Hensen N."/>
            <person name="Bonometti L."/>
            <person name="Westerberg I."/>
            <person name="Brannstrom I.O."/>
            <person name="Guillou S."/>
            <person name="Cros-Aarteil S."/>
            <person name="Calhoun S."/>
            <person name="Haridas S."/>
            <person name="Kuo A."/>
            <person name="Mondo S."/>
            <person name="Pangilinan J."/>
            <person name="Riley R."/>
            <person name="LaButti K."/>
            <person name="Andreopoulos B."/>
            <person name="Lipzen A."/>
            <person name="Chen C."/>
            <person name="Yan M."/>
            <person name="Daum C."/>
            <person name="Ng V."/>
            <person name="Clum A."/>
            <person name="Steindorff A."/>
            <person name="Ohm R.A."/>
            <person name="Martin F."/>
            <person name="Silar P."/>
            <person name="Natvig D.O."/>
            <person name="Lalanne C."/>
            <person name="Gautier V."/>
            <person name="Ament-Velasquez S.L."/>
            <person name="Kruys A."/>
            <person name="Hutchinson M.I."/>
            <person name="Powell A.J."/>
            <person name="Barry K."/>
            <person name="Miller A.N."/>
            <person name="Grigoriev I.V."/>
            <person name="Debuchy R."/>
            <person name="Gladieux P."/>
            <person name="Hiltunen Thoren M."/>
            <person name="Johannesson H."/>
        </authorList>
    </citation>
    <scope>NUCLEOTIDE SEQUENCE</scope>
    <source>
        <strain evidence="9">CBS 560.94</strain>
    </source>
</reference>
<name>A0AAE0MQG6_9PEZI</name>
<accession>A0AAE0MQG6</accession>
<dbReference type="SUPFAM" id="SSF103481">
    <property type="entry name" value="Multidrug resistance efflux transporter EmrE"/>
    <property type="match status" value="1"/>
</dbReference>
<dbReference type="PANTHER" id="PTHR11132">
    <property type="entry name" value="SOLUTE CARRIER FAMILY 35"/>
    <property type="match status" value="1"/>
</dbReference>
<organism evidence="9 10">
    <name type="scientific">Neurospora tetraspora</name>
    <dbReference type="NCBI Taxonomy" id="94610"/>
    <lineage>
        <taxon>Eukaryota</taxon>
        <taxon>Fungi</taxon>
        <taxon>Dikarya</taxon>
        <taxon>Ascomycota</taxon>
        <taxon>Pezizomycotina</taxon>
        <taxon>Sordariomycetes</taxon>
        <taxon>Sordariomycetidae</taxon>
        <taxon>Sordariales</taxon>
        <taxon>Sordariaceae</taxon>
        <taxon>Neurospora</taxon>
    </lineage>
</organism>
<evidence type="ECO:0000256" key="5">
    <source>
        <dbReference type="ARBA" id="ARBA00022989"/>
    </source>
</evidence>
<evidence type="ECO:0000256" key="3">
    <source>
        <dbReference type="ARBA" id="ARBA00011182"/>
    </source>
</evidence>
<comment type="subunit">
    <text evidence="3 7">Homooligomer.</text>
</comment>
<proteinExistence type="inferred from homology"/>
<evidence type="ECO:0000256" key="2">
    <source>
        <dbReference type="ARBA" id="ARBA00010425"/>
    </source>
</evidence>
<dbReference type="EMBL" id="JAUEPP010000006">
    <property type="protein sequence ID" value="KAK3340832.1"/>
    <property type="molecule type" value="Genomic_DNA"/>
</dbReference>
<dbReference type="GO" id="GO:0030659">
    <property type="term" value="C:cytoplasmic vesicle membrane"/>
    <property type="evidence" value="ECO:0007669"/>
    <property type="project" value="UniProtKB-SubCell"/>
</dbReference>
<evidence type="ECO:0000256" key="1">
    <source>
        <dbReference type="ARBA" id="ARBA00003420"/>
    </source>
</evidence>
<dbReference type="GO" id="GO:0005789">
    <property type="term" value="C:endoplasmic reticulum membrane"/>
    <property type="evidence" value="ECO:0007669"/>
    <property type="project" value="UniProtKB-SubCell"/>
</dbReference>
<dbReference type="RefSeq" id="XP_062679774.1">
    <property type="nucleotide sequence ID" value="XM_062824921.1"/>
</dbReference>
<feature type="transmembrane region" description="Helical" evidence="7">
    <location>
        <begin position="148"/>
        <end position="173"/>
    </location>
</feature>
<keyword evidence="7" id="KW-0968">Cytoplasmic vesicle</keyword>
<feature type="compositionally biased region" description="Low complexity" evidence="8">
    <location>
        <begin position="8"/>
        <end position="22"/>
    </location>
</feature>
<keyword evidence="7" id="KW-0256">Endoplasmic reticulum</keyword>
<keyword evidence="10" id="KW-1185">Reference proteome</keyword>
<dbReference type="GeneID" id="87862075"/>
<evidence type="ECO:0000256" key="7">
    <source>
        <dbReference type="RuleBase" id="RU367097"/>
    </source>
</evidence>
<comment type="subcellular location">
    <subcellularLocation>
        <location evidence="7">Golgi apparatus membrane</location>
        <topology evidence="7">Multi-pass membrane protein</topology>
    </subcellularLocation>
    <subcellularLocation>
        <location evidence="7">Cytoplasmic vesicle membrane</location>
        <topology evidence="7">Multi-pass membrane protein</topology>
    </subcellularLocation>
    <subcellularLocation>
        <location evidence="7">Endoplasmic reticulum membrane</location>
        <topology evidence="7">Multi-pass membrane protein</topology>
    </subcellularLocation>
</comment>
<keyword evidence="7" id="KW-0762">Sugar transport</keyword>
<feature type="transmembrane region" description="Helical" evidence="7">
    <location>
        <begin position="194"/>
        <end position="215"/>
    </location>
</feature>
<feature type="transmembrane region" description="Helical" evidence="7">
    <location>
        <begin position="107"/>
        <end position="128"/>
    </location>
</feature>